<dbReference type="GO" id="GO:0055085">
    <property type="term" value="P:transmembrane transport"/>
    <property type="evidence" value="ECO:0007669"/>
    <property type="project" value="InterPro"/>
</dbReference>
<feature type="transmembrane region" description="Helical" evidence="8">
    <location>
        <begin position="184"/>
        <end position="205"/>
    </location>
</feature>
<evidence type="ECO:0000256" key="7">
    <source>
        <dbReference type="ARBA" id="ARBA00023136"/>
    </source>
</evidence>
<comment type="similarity">
    <text evidence="2">Belongs to the binding-protein-dependent transport system permease family. CysTW subfamily.</text>
</comment>
<feature type="transmembrane region" description="Helical" evidence="8">
    <location>
        <begin position="66"/>
        <end position="88"/>
    </location>
</feature>
<dbReference type="AlphaFoldDB" id="A0A930YII6"/>
<dbReference type="InterPro" id="IPR000515">
    <property type="entry name" value="MetI-like"/>
</dbReference>
<dbReference type="PANTHER" id="PTHR43848:SF2">
    <property type="entry name" value="PUTRESCINE TRANSPORT SYSTEM PERMEASE PROTEIN POTI"/>
    <property type="match status" value="1"/>
</dbReference>
<keyword evidence="11" id="KW-1185">Reference proteome</keyword>
<evidence type="ECO:0000256" key="8">
    <source>
        <dbReference type="RuleBase" id="RU363032"/>
    </source>
</evidence>
<evidence type="ECO:0000313" key="10">
    <source>
        <dbReference type="EMBL" id="MBF4769751.1"/>
    </source>
</evidence>
<keyword evidence="5 8" id="KW-0812">Transmembrane</keyword>
<feature type="transmembrane region" description="Helical" evidence="8">
    <location>
        <begin position="100"/>
        <end position="122"/>
    </location>
</feature>
<comment type="subcellular location">
    <subcellularLocation>
        <location evidence="1 8">Cell membrane</location>
        <topology evidence="1 8">Multi-pass membrane protein</topology>
    </subcellularLocation>
</comment>
<evidence type="ECO:0000256" key="5">
    <source>
        <dbReference type="ARBA" id="ARBA00022692"/>
    </source>
</evidence>
<dbReference type="SUPFAM" id="SSF161098">
    <property type="entry name" value="MetI-like"/>
    <property type="match status" value="1"/>
</dbReference>
<comment type="caution">
    <text evidence="10">The sequence shown here is derived from an EMBL/GenBank/DDBJ whole genome shotgun (WGS) entry which is preliminary data.</text>
</comment>
<feature type="transmembrane region" description="Helical" evidence="8">
    <location>
        <begin position="7"/>
        <end position="29"/>
    </location>
</feature>
<dbReference type="Pfam" id="PF00528">
    <property type="entry name" value="BPD_transp_1"/>
    <property type="match status" value="1"/>
</dbReference>
<keyword evidence="3 8" id="KW-0813">Transport</keyword>
<keyword evidence="7 8" id="KW-0472">Membrane</keyword>
<feature type="domain" description="ABC transmembrane type-1" evidence="9">
    <location>
        <begin position="62"/>
        <end position="251"/>
    </location>
</feature>
<dbReference type="GO" id="GO:0005886">
    <property type="term" value="C:plasma membrane"/>
    <property type="evidence" value="ECO:0007669"/>
    <property type="project" value="UniProtKB-SubCell"/>
</dbReference>
<dbReference type="CDD" id="cd06261">
    <property type="entry name" value="TM_PBP2"/>
    <property type="match status" value="1"/>
</dbReference>
<evidence type="ECO:0000256" key="4">
    <source>
        <dbReference type="ARBA" id="ARBA00022475"/>
    </source>
</evidence>
<evidence type="ECO:0000256" key="6">
    <source>
        <dbReference type="ARBA" id="ARBA00022989"/>
    </source>
</evidence>
<feature type="transmembrane region" description="Helical" evidence="8">
    <location>
        <begin position="128"/>
        <end position="147"/>
    </location>
</feature>
<dbReference type="PROSITE" id="PS51257">
    <property type="entry name" value="PROKAR_LIPOPROTEIN"/>
    <property type="match status" value="1"/>
</dbReference>
<dbReference type="Gene3D" id="1.10.3720.10">
    <property type="entry name" value="MetI-like"/>
    <property type="match status" value="1"/>
</dbReference>
<dbReference type="InterPro" id="IPR051789">
    <property type="entry name" value="Bact_Polyamine_Transport"/>
</dbReference>
<protein>
    <submittedName>
        <fullName evidence="10">ABC transporter permease</fullName>
    </submittedName>
</protein>
<sequence>MRRSGLGFLWVALVGCLLFLYVPIATVVVTSFNSGKSALNIKGLSLRWYGELFDDPDLGHALLNSLTVAVGATVFSTVVGTMLAVGLVRFARSTVLDAFVMAPAILPDLMLAIGLLAFFTWLGLPLGLGTVTIAHAAFGTAFVVAVVRSRLVQLDGSLEEASQDLGAGWATTFVRITLPSVAPAVLAGALLAFTLSLDEFVIAFFTNGPDSPTLPIEIYSRVRFGVTPEINALASLLLLVSVVAVVAGAVAFRRTERER</sequence>
<dbReference type="PROSITE" id="PS50928">
    <property type="entry name" value="ABC_TM1"/>
    <property type="match status" value="1"/>
</dbReference>
<evidence type="ECO:0000256" key="1">
    <source>
        <dbReference type="ARBA" id="ARBA00004651"/>
    </source>
</evidence>
<feature type="transmembrane region" description="Helical" evidence="8">
    <location>
        <begin position="230"/>
        <end position="252"/>
    </location>
</feature>
<dbReference type="PANTHER" id="PTHR43848">
    <property type="entry name" value="PUTRESCINE TRANSPORT SYSTEM PERMEASE PROTEIN POTI"/>
    <property type="match status" value="1"/>
</dbReference>
<evidence type="ECO:0000256" key="2">
    <source>
        <dbReference type="ARBA" id="ARBA00007069"/>
    </source>
</evidence>
<dbReference type="Proteomes" id="UP000660668">
    <property type="component" value="Unassembled WGS sequence"/>
</dbReference>
<evidence type="ECO:0000256" key="3">
    <source>
        <dbReference type="ARBA" id="ARBA00022448"/>
    </source>
</evidence>
<name>A0A930YII6_9ACTN</name>
<evidence type="ECO:0000313" key="11">
    <source>
        <dbReference type="Proteomes" id="UP000660668"/>
    </source>
</evidence>
<keyword evidence="4" id="KW-1003">Cell membrane</keyword>
<dbReference type="EMBL" id="JADKPO010000031">
    <property type="protein sequence ID" value="MBF4769751.1"/>
    <property type="molecule type" value="Genomic_DNA"/>
</dbReference>
<gene>
    <name evidence="10" type="ORF">ISU10_18430</name>
</gene>
<accession>A0A930YII6</accession>
<reference evidence="10" key="1">
    <citation type="submission" date="2020-11" db="EMBL/GenBank/DDBJ databases">
        <title>Nocardioides cynanchi sp. nov., isolated from soil of rhizosphere of Cynanchum wilfordii.</title>
        <authorList>
            <person name="Lee J.-S."/>
            <person name="Suh M.K."/>
            <person name="Kim J.-S."/>
        </authorList>
    </citation>
    <scope>NUCLEOTIDE SEQUENCE</scope>
    <source>
        <strain evidence="10">KCTC 19276</strain>
    </source>
</reference>
<evidence type="ECO:0000259" key="9">
    <source>
        <dbReference type="PROSITE" id="PS50928"/>
    </source>
</evidence>
<dbReference type="InterPro" id="IPR035906">
    <property type="entry name" value="MetI-like_sf"/>
</dbReference>
<proteinExistence type="inferred from homology"/>
<organism evidence="10 11">
    <name type="scientific">Nocardioides agariphilus</name>
    <dbReference type="NCBI Taxonomy" id="433664"/>
    <lineage>
        <taxon>Bacteria</taxon>
        <taxon>Bacillati</taxon>
        <taxon>Actinomycetota</taxon>
        <taxon>Actinomycetes</taxon>
        <taxon>Propionibacteriales</taxon>
        <taxon>Nocardioidaceae</taxon>
        <taxon>Nocardioides</taxon>
    </lineage>
</organism>
<dbReference type="RefSeq" id="WP_194697898.1">
    <property type="nucleotide sequence ID" value="NZ_JADKPO010000031.1"/>
</dbReference>
<keyword evidence="6 8" id="KW-1133">Transmembrane helix</keyword>